<reference evidence="2" key="1">
    <citation type="submission" date="2021-10" db="EMBL/GenBank/DDBJ databases">
        <title>The diversity and Nitrogen Metabolism of Culturable Nitrate-Utilizing Bacteria Within the Oxygen Minimum Zone of the Changjiang (Yangtze River)Estuary.</title>
        <authorList>
            <person name="Zhang D."/>
            <person name="Zheng J."/>
            <person name="Liu S."/>
            <person name="He W."/>
        </authorList>
    </citation>
    <scope>NUCLEOTIDE SEQUENCE</scope>
    <source>
        <strain evidence="2">FXH-223</strain>
    </source>
</reference>
<feature type="signal peptide" evidence="1">
    <location>
        <begin position="1"/>
        <end position="23"/>
    </location>
</feature>
<proteinExistence type="predicted"/>
<accession>A0A9Q3UK22</accession>
<evidence type="ECO:0000256" key="1">
    <source>
        <dbReference type="SAM" id="SignalP"/>
    </source>
</evidence>
<comment type="caution">
    <text evidence="2">The sequence shown here is derived from an EMBL/GenBank/DDBJ whole genome shotgun (WGS) entry which is preliminary data.</text>
</comment>
<evidence type="ECO:0000313" key="2">
    <source>
        <dbReference type="EMBL" id="MCC4307840.1"/>
    </source>
</evidence>
<dbReference type="EMBL" id="JAJGNA010000003">
    <property type="protein sequence ID" value="MCC4307840.1"/>
    <property type="molecule type" value="Genomic_DNA"/>
</dbReference>
<keyword evidence="3" id="KW-1185">Reference proteome</keyword>
<keyword evidence="1" id="KW-0732">Signal</keyword>
<name>A0A9Q3UK22_9GAMM</name>
<protein>
    <submittedName>
        <fullName evidence="2">Uncharacterized protein</fullName>
    </submittedName>
</protein>
<evidence type="ECO:0000313" key="3">
    <source>
        <dbReference type="Proteomes" id="UP001108027"/>
    </source>
</evidence>
<gene>
    <name evidence="2" type="ORF">LL252_04570</name>
</gene>
<sequence>MSNVIHRLAALGVALMLAMPVTAAWAQPAEALRVEYQQWQIGRDGVRQQMDYAETLYREENALWVEREIPEAAERQHDQHAHGGLGHKHADVIGAPLWIRRDDQGGLDVKLVDRHEKRLIDIAPPYYGNVGFDGHWAESWALADPRALAAMQPASIDEQGRETYQLDRGDQRITLVWDPKGRYAVSITAQGKQGLSGRTLRATPLAAPASMPWQGLADYRDRDYSDLLD</sequence>
<dbReference type="Proteomes" id="UP001108027">
    <property type="component" value="Unassembled WGS sequence"/>
</dbReference>
<feature type="chain" id="PRO_5040364098" evidence="1">
    <location>
        <begin position="24"/>
        <end position="229"/>
    </location>
</feature>
<dbReference type="RefSeq" id="WP_204427417.1">
    <property type="nucleotide sequence ID" value="NZ_ARXL01000004.1"/>
</dbReference>
<dbReference type="AlphaFoldDB" id="A0A9Q3UK22"/>
<organism evidence="2 3">
    <name type="scientific">Alloalcanivorax marinus</name>
    <dbReference type="NCBI Taxonomy" id="1177169"/>
    <lineage>
        <taxon>Bacteria</taxon>
        <taxon>Pseudomonadati</taxon>
        <taxon>Pseudomonadota</taxon>
        <taxon>Gammaproteobacteria</taxon>
        <taxon>Oceanospirillales</taxon>
        <taxon>Alcanivoracaceae</taxon>
        <taxon>Alloalcanivorax</taxon>
    </lineage>
</organism>